<name>A0AAW1KT43_POPJA</name>
<evidence type="ECO:0000313" key="1">
    <source>
        <dbReference type="EMBL" id="KAK9722792.1"/>
    </source>
</evidence>
<protein>
    <submittedName>
        <fullName evidence="1">Uncharacterized protein</fullName>
    </submittedName>
</protein>
<evidence type="ECO:0000313" key="2">
    <source>
        <dbReference type="Proteomes" id="UP001458880"/>
    </source>
</evidence>
<reference evidence="1 2" key="1">
    <citation type="journal article" date="2024" name="BMC Genomics">
        <title>De novo assembly and annotation of Popillia japonica's genome with initial clues to its potential as an invasive pest.</title>
        <authorList>
            <person name="Cucini C."/>
            <person name="Boschi S."/>
            <person name="Funari R."/>
            <person name="Cardaioli E."/>
            <person name="Iannotti N."/>
            <person name="Marturano G."/>
            <person name="Paoli F."/>
            <person name="Bruttini M."/>
            <person name="Carapelli A."/>
            <person name="Frati F."/>
            <person name="Nardi F."/>
        </authorList>
    </citation>
    <scope>NUCLEOTIDE SEQUENCE [LARGE SCALE GENOMIC DNA]</scope>
    <source>
        <strain evidence="1">DMR45628</strain>
    </source>
</reference>
<sequence length="149" mass="16524">MASASVCSLMSNSIHPHPYFVKGWQSFLVHISPFPSLAAITNVRSSYTIFHSVGPIMEPCGTTRRCYLQLRFPLQLHFPGIQSNVRGDSEGCQKVGPKTNKNLAKSCKVMTGSFNTNEYEELCRGFKVRKAMGIDVIPVEALLEEDKGN</sequence>
<keyword evidence="2" id="KW-1185">Reference proteome</keyword>
<organism evidence="1 2">
    <name type="scientific">Popillia japonica</name>
    <name type="common">Japanese beetle</name>
    <dbReference type="NCBI Taxonomy" id="7064"/>
    <lineage>
        <taxon>Eukaryota</taxon>
        <taxon>Metazoa</taxon>
        <taxon>Ecdysozoa</taxon>
        <taxon>Arthropoda</taxon>
        <taxon>Hexapoda</taxon>
        <taxon>Insecta</taxon>
        <taxon>Pterygota</taxon>
        <taxon>Neoptera</taxon>
        <taxon>Endopterygota</taxon>
        <taxon>Coleoptera</taxon>
        <taxon>Polyphaga</taxon>
        <taxon>Scarabaeiformia</taxon>
        <taxon>Scarabaeidae</taxon>
        <taxon>Rutelinae</taxon>
        <taxon>Popillia</taxon>
    </lineage>
</organism>
<comment type="caution">
    <text evidence="1">The sequence shown here is derived from an EMBL/GenBank/DDBJ whole genome shotgun (WGS) entry which is preliminary data.</text>
</comment>
<dbReference type="EMBL" id="JASPKY010000185">
    <property type="protein sequence ID" value="KAK9722792.1"/>
    <property type="molecule type" value="Genomic_DNA"/>
</dbReference>
<accession>A0AAW1KT43</accession>
<gene>
    <name evidence="1" type="ORF">QE152_g19489</name>
</gene>
<dbReference type="AlphaFoldDB" id="A0AAW1KT43"/>
<proteinExistence type="predicted"/>
<dbReference type="Proteomes" id="UP001458880">
    <property type="component" value="Unassembled WGS sequence"/>
</dbReference>